<accession>A0A0E9RQZ9</accession>
<proteinExistence type="predicted"/>
<evidence type="ECO:0000313" key="1">
    <source>
        <dbReference type="EMBL" id="JAH30790.1"/>
    </source>
</evidence>
<dbReference type="EMBL" id="GBXM01077787">
    <property type="protein sequence ID" value="JAH30790.1"/>
    <property type="molecule type" value="Transcribed_RNA"/>
</dbReference>
<name>A0A0E9RQZ9_ANGAN</name>
<reference evidence="1" key="2">
    <citation type="journal article" date="2015" name="Fish Shellfish Immunol.">
        <title>Early steps in the European eel (Anguilla anguilla)-Vibrio vulnificus interaction in the gills: Role of the RtxA13 toxin.</title>
        <authorList>
            <person name="Callol A."/>
            <person name="Pajuelo D."/>
            <person name="Ebbesson L."/>
            <person name="Teles M."/>
            <person name="MacKenzie S."/>
            <person name="Amaro C."/>
        </authorList>
    </citation>
    <scope>NUCLEOTIDE SEQUENCE</scope>
</reference>
<reference evidence="1" key="1">
    <citation type="submission" date="2014-11" db="EMBL/GenBank/DDBJ databases">
        <authorList>
            <person name="Amaro Gonzalez C."/>
        </authorList>
    </citation>
    <scope>NUCLEOTIDE SEQUENCE</scope>
</reference>
<organism evidence="1">
    <name type="scientific">Anguilla anguilla</name>
    <name type="common">European freshwater eel</name>
    <name type="synonym">Muraena anguilla</name>
    <dbReference type="NCBI Taxonomy" id="7936"/>
    <lineage>
        <taxon>Eukaryota</taxon>
        <taxon>Metazoa</taxon>
        <taxon>Chordata</taxon>
        <taxon>Craniata</taxon>
        <taxon>Vertebrata</taxon>
        <taxon>Euteleostomi</taxon>
        <taxon>Actinopterygii</taxon>
        <taxon>Neopterygii</taxon>
        <taxon>Teleostei</taxon>
        <taxon>Anguilliformes</taxon>
        <taxon>Anguillidae</taxon>
        <taxon>Anguilla</taxon>
    </lineage>
</organism>
<protein>
    <submittedName>
        <fullName evidence="1">Uncharacterized protein</fullName>
    </submittedName>
</protein>
<sequence>MHLFPLPSWLK</sequence>